<keyword evidence="2" id="KW-1185">Reference proteome</keyword>
<dbReference type="AlphaFoldDB" id="A0A0S3TCR3"/>
<sequence length="133" mass="15526">MEWIEREKKEGTVLVLVTESVASAVAVLQWQSQLQDSLSHCITTLSFLSFGREKNAWIQLLYHLHSTSTLRKIIHSFIHTLISSNHHNILIIRPLLCSFLITTDKQNKKDSFFLTYFSPQLFHIQLSFLHFKD</sequence>
<dbReference type="EMBL" id="AP015044">
    <property type="protein sequence ID" value="BAU02942.1"/>
    <property type="molecule type" value="Genomic_DNA"/>
</dbReference>
<evidence type="ECO:0000313" key="2">
    <source>
        <dbReference type="Proteomes" id="UP000291084"/>
    </source>
</evidence>
<name>A0A0S3TCR3_PHAAN</name>
<accession>A0A0S3TCR3</accession>
<organism evidence="1 2">
    <name type="scientific">Vigna angularis var. angularis</name>
    <dbReference type="NCBI Taxonomy" id="157739"/>
    <lineage>
        <taxon>Eukaryota</taxon>
        <taxon>Viridiplantae</taxon>
        <taxon>Streptophyta</taxon>
        <taxon>Embryophyta</taxon>
        <taxon>Tracheophyta</taxon>
        <taxon>Spermatophyta</taxon>
        <taxon>Magnoliopsida</taxon>
        <taxon>eudicotyledons</taxon>
        <taxon>Gunneridae</taxon>
        <taxon>Pentapetalae</taxon>
        <taxon>rosids</taxon>
        <taxon>fabids</taxon>
        <taxon>Fabales</taxon>
        <taxon>Fabaceae</taxon>
        <taxon>Papilionoideae</taxon>
        <taxon>50 kb inversion clade</taxon>
        <taxon>NPAAA clade</taxon>
        <taxon>indigoferoid/millettioid clade</taxon>
        <taxon>Phaseoleae</taxon>
        <taxon>Vigna</taxon>
    </lineage>
</organism>
<evidence type="ECO:0000313" key="1">
    <source>
        <dbReference type="EMBL" id="BAU02942.1"/>
    </source>
</evidence>
<dbReference type="Proteomes" id="UP000291084">
    <property type="component" value="Chromosome 11"/>
</dbReference>
<reference evidence="1 2" key="1">
    <citation type="journal article" date="2015" name="Sci. Rep.">
        <title>The power of single molecule real-time sequencing technology in the de novo assembly of a eukaryotic genome.</title>
        <authorList>
            <person name="Sakai H."/>
            <person name="Naito K."/>
            <person name="Ogiso-Tanaka E."/>
            <person name="Takahashi Y."/>
            <person name="Iseki K."/>
            <person name="Muto C."/>
            <person name="Satou K."/>
            <person name="Teruya K."/>
            <person name="Shiroma A."/>
            <person name="Shimoji M."/>
            <person name="Hirano T."/>
            <person name="Itoh T."/>
            <person name="Kaga A."/>
            <person name="Tomooka N."/>
        </authorList>
    </citation>
    <scope>NUCLEOTIDE SEQUENCE [LARGE SCALE GENOMIC DNA]</scope>
    <source>
        <strain evidence="2">cv. Shumari</strain>
    </source>
</reference>
<protein>
    <submittedName>
        <fullName evidence="1">Uncharacterized protein</fullName>
    </submittedName>
</protein>
<gene>
    <name evidence="1" type="primary">Vigan.11G253900</name>
    <name evidence="1" type="ORF">VIGAN_11253900</name>
</gene>
<proteinExistence type="predicted"/>